<reference evidence="2" key="1">
    <citation type="submission" date="2020-02" db="EMBL/GenBank/DDBJ databases">
        <title>A series of three bacteriophages infecting Salmonella enterica strains and being potentially suitable for phage therapy.</title>
        <authorList>
            <person name="Kosznik-Kwasnicka K."/>
            <person name="Cieminska K."/>
            <person name="Grabski M."/>
            <person name="Grabowski L."/>
            <person name="Jurczak-Kurek A."/>
            <person name="Wegrzyn G."/>
            <person name="Wegrzyn A."/>
        </authorList>
    </citation>
    <scope>NUCLEOTIDE SEQUENCE [LARGE SCALE GENOMIC DNA]</scope>
</reference>
<accession>A0A6M4BEL9</accession>
<organism evidence="1 2">
    <name type="scientific">Salmonella phage vB_SenM-1</name>
    <dbReference type="NCBI Taxonomy" id="2732255"/>
    <lineage>
        <taxon>Viruses</taxon>
        <taxon>Duplodnaviria</taxon>
        <taxon>Heunggongvirae</taxon>
        <taxon>Uroviricota</taxon>
        <taxon>Caudoviricetes</taxon>
        <taxon>Rosemountvirus</taxon>
        <taxon>Rosemountvirus SE13</taxon>
    </lineage>
</organism>
<protein>
    <submittedName>
        <fullName evidence="1">Uncharacterized protein</fullName>
    </submittedName>
</protein>
<gene>
    <name evidence="1" type="ORF">vBSenM1_46</name>
</gene>
<evidence type="ECO:0000313" key="1">
    <source>
        <dbReference type="EMBL" id="QJQ40046.1"/>
    </source>
</evidence>
<dbReference type="EMBL" id="MT012730">
    <property type="protein sequence ID" value="QJQ40046.1"/>
    <property type="molecule type" value="Genomic_DNA"/>
</dbReference>
<sequence length="39" mass="4513">MPNTIINEAPLKIFYIFRELCRHSLKSGVLSRLHALSLM</sequence>
<dbReference type="Proteomes" id="UP000503581">
    <property type="component" value="Genome"/>
</dbReference>
<proteinExistence type="predicted"/>
<evidence type="ECO:0000313" key="2">
    <source>
        <dbReference type="Proteomes" id="UP000503581"/>
    </source>
</evidence>
<name>A0A6M4BEL9_9CAUD</name>